<evidence type="ECO:0000313" key="1">
    <source>
        <dbReference type="EMBL" id="MDR6705433.1"/>
    </source>
</evidence>
<protein>
    <submittedName>
        <fullName evidence="1">Uncharacterized protein</fullName>
    </submittedName>
</protein>
<gene>
    <name evidence="1" type="ORF">J2W61_005308</name>
</gene>
<evidence type="ECO:0000313" key="2">
    <source>
        <dbReference type="Proteomes" id="UP001265315"/>
    </source>
</evidence>
<dbReference type="RefSeq" id="WP_060726546.1">
    <property type="nucleotide sequence ID" value="NZ_JAGIPK010000008.1"/>
</dbReference>
<organism evidence="1 2">
    <name type="scientific">Agrobacterium tumefaciens</name>
    <dbReference type="NCBI Taxonomy" id="358"/>
    <lineage>
        <taxon>Bacteria</taxon>
        <taxon>Pseudomonadati</taxon>
        <taxon>Pseudomonadota</taxon>
        <taxon>Alphaproteobacteria</taxon>
        <taxon>Hyphomicrobiales</taxon>
        <taxon>Rhizobiaceae</taxon>
        <taxon>Rhizobium/Agrobacterium group</taxon>
        <taxon>Agrobacterium</taxon>
        <taxon>Agrobacterium tumefaciens complex</taxon>
    </lineage>
</organism>
<dbReference type="GeneID" id="92925133"/>
<dbReference type="AlphaFoldDB" id="A0AAW8M219"/>
<dbReference type="EMBL" id="JAVDSW010000010">
    <property type="protein sequence ID" value="MDR6705433.1"/>
    <property type="molecule type" value="Genomic_DNA"/>
</dbReference>
<comment type="caution">
    <text evidence="1">The sequence shown here is derived from an EMBL/GenBank/DDBJ whole genome shotgun (WGS) entry which is preliminary data.</text>
</comment>
<name>A0AAW8M219_AGRTU</name>
<proteinExistence type="predicted"/>
<reference evidence="1" key="1">
    <citation type="submission" date="2023-07" db="EMBL/GenBank/DDBJ databases">
        <title>Sorghum-associated microbial communities from plants grown in Nebraska, USA.</title>
        <authorList>
            <person name="Schachtman D."/>
        </authorList>
    </citation>
    <scope>NUCLEOTIDE SEQUENCE</scope>
    <source>
        <strain evidence="1">1457</strain>
    </source>
</reference>
<accession>A0AAW8M219</accession>
<sequence length="82" mass="9005">MADFKQFAASSNGDNWYLGTRDDATSVVRHKGNPASGGHETEMRIEEFLLLRPFSPEQAALIEFLDAGVDQQDQSSLDSSSL</sequence>
<dbReference type="Proteomes" id="UP001265315">
    <property type="component" value="Unassembled WGS sequence"/>
</dbReference>